<evidence type="ECO:0000256" key="3">
    <source>
        <dbReference type="ARBA" id="ARBA00010703"/>
    </source>
</evidence>
<dbReference type="Gene3D" id="3.40.50.150">
    <property type="entry name" value="Vaccinia Virus protein VP39"/>
    <property type="match status" value="1"/>
</dbReference>
<evidence type="ECO:0000256" key="2">
    <source>
        <dbReference type="ARBA" id="ARBA00004797"/>
    </source>
</evidence>
<dbReference type="InParanoid" id="A9V7T0"/>
<organism evidence="18 19">
    <name type="scientific">Monosiga brevicollis</name>
    <name type="common">Choanoflagellate</name>
    <dbReference type="NCBI Taxonomy" id="81824"/>
    <lineage>
        <taxon>Eukaryota</taxon>
        <taxon>Choanoflagellata</taxon>
        <taxon>Craspedida</taxon>
        <taxon>Salpingoecidae</taxon>
        <taxon>Monosiga</taxon>
    </lineage>
</organism>
<dbReference type="PANTHER" id="PTHR46529">
    <property type="entry name" value="TRNA WYBUTOSINE-SYNTHESIZING PROTEIN 4"/>
    <property type="match status" value="1"/>
</dbReference>
<evidence type="ECO:0000256" key="8">
    <source>
        <dbReference type="ARBA" id="ARBA00022679"/>
    </source>
</evidence>
<dbReference type="KEGG" id="mbr:MONBRDRAFT_10965"/>
<dbReference type="InterPro" id="IPR007213">
    <property type="entry name" value="Ppm1/Ppm2/Tcmp"/>
</dbReference>
<dbReference type="InterPro" id="IPR003347">
    <property type="entry name" value="JmjC_dom"/>
</dbReference>
<evidence type="ECO:0000256" key="15">
    <source>
        <dbReference type="ARBA" id="ARBA00049250"/>
    </source>
</evidence>
<dbReference type="eggNOG" id="KOG2132">
    <property type="taxonomic scope" value="Eukaryota"/>
</dbReference>
<evidence type="ECO:0000256" key="13">
    <source>
        <dbReference type="ARBA" id="ARBA00030231"/>
    </source>
</evidence>
<dbReference type="UniPathway" id="UPA00375"/>
<dbReference type="GO" id="GO:0018423">
    <property type="term" value="F:protein C-terminal leucine carboxyl O-methyltransferase activity"/>
    <property type="evidence" value="ECO:0000318"/>
    <property type="project" value="GO_Central"/>
</dbReference>
<feature type="region of interest" description="Disordered" evidence="16">
    <location>
        <begin position="12"/>
        <end position="35"/>
    </location>
</feature>
<dbReference type="GO" id="GO:0005829">
    <property type="term" value="C:cytosol"/>
    <property type="evidence" value="ECO:0000318"/>
    <property type="project" value="GO_Central"/>
</dbReference>
<dbReference type="SUPFAM" id="SSF51197">
    <property type="entry name" value="Clavaminate synthase-like"/>
    <property type="match status" value="1"/>
</dbReference>
<dbReference type="Gene3D" id="2.60.120.650">
    <property type="entry name" value="Cupin"/>
    <property type="match status" value="1"/>
</dbReference>
<protein>
    <recommendedName>
        <fullName evidence="6">tRNA wybutosine-synthesizing protein 4</fullName>
        <ecNumber evidence="5">2.1.1.290</ecNumber>
        <ecNumber evidence="4">2.3.1.231</ecNumber>
    </recommendedName>
    <alternativeName>
        <fullName evidence="13">Leucine carboxyl methyltransferase 2</fullName>
    </alternativeName>
    <alternativeName>
        <fullName evidence="14">tRNA(Phe) (7-(3-amino-3-(methoxycarbonyl)propyl)wyosine(37)-N)-methoxycarbonyltransferase</fullName>
    </alternativeName>
    <alternativeName>
        <fullName evidence="12">tRNA(Phe) (7-(3-amino-3-carboxypropyl)wyosine(37)-O)-methyltransferase</fullName>
    </alternativeName>
</protein>
<dbReference type="GO" id="GO:0008033">
    <property type="term" value="P:tRNA processing"/>
    <property type="evidence" value="ECO:0007669"/>
    <property type="project" value="UniProtKB-KW"/>
</dbReference>
<evidence type="ECO:0000313" key="19">
    <source>
        <dbReference type="Proteomes" id="UP000001357"/>
    </source>
</evidence>
<evidence type="ECO:0000256" key="16">
    <source>
        <dbReference type="SAM" id="MobiDB-lite"/>
    </source>
</evidence>
<dbReference type="RefSeq" id="XP_001748820.1">
    <property type="nucleotide sequence ID" value="XM_001748768.1"/>
</dbReference>
<dbReference type="InterPro" id="IPR029063">
    <property type="entry name" value="SAM-dependent_MTases_sf"/>
</dbReference>
<dbReference type="STRING" id="81824.A9V7T0"/>
<dbReference type="FunCoup" id="A9V7T0">
    <property type="interactions" value="281"/>
</dbReference>
<keyword evidence="9" id="KW-0949">S-adenosyl-L-methionine</keyword>
<comment type="function">
    <text evidence="11">Probable S-adenosyl-L-methionine-dependent methyltransferase that acts as a component of the wybutosine biosynthesis pathway. Wybutosine is a hyper modified guanosine with a tricyclic base found at the 3'-position adjacent to the anticodon of eukaryotic phenylalanine tRNA. May methylate the carboxyl group of leucine residues to form alpha-leucine ester residues.</text>
</comment>
<evidence type="ECO:0000256" key="10">
    <source>
        <dbReference type="ARBA" id="ARBA00022694"/>
    </source>
</evidence>
<dbReference type="Proteomes" id="UP000001357">
    <property type="component" value="Unassembled WGS sequence"/>
</dbReference>
<dbReference type="Pfam" id="PF13621">
    <property type="entry name" value="Cupin_8"/>
    <property type="match status" value="1"/>
</dbReference>
<dbReference type="AlphaFoldDB" id="A9V7T0"/>
<dbReference type="Pfam" id="PF13418">
    <property type="entry name" value="Beta-prop_TYW4"/>
    <property type="match status" value="1"/>
</dbReference>
<dbReference type="eggNOG" id="KOG2918">
    <property type="taxonomic scope" value="Eukaryota"/>
</dbReference>
<comment type="pathway">
    <text evidence="2">tRNA modification; wybutosine-tRNA(Phe) biosynthesis.</text>
</comment>
<dbReference type="InterPro" id="IPR041667">
    <property type="entry name" value="Cupin_8"/>
</dbReference>
<proteinExistence type="inferred from homology"/>
<dbReference type="GO" id="GO:0032259">
    <property type="term" value="P:methylation"/>
    <property type="evidence" value="ECO:0007669"/>
    <property type="project" value="UniProtKB-KW"/>
</dbReference>
<keyword evidence="8" id="KW-0808">Transferase</keyword>
<comment type="catalytic activity">
    <reaction evidence="15">
        <text>7-[(3S)-(3-amino-3-methoxycarbonyl)propyl]wyosine(37) in tRNA(Phe) + S-adenosyl-L-methionine + CO2 = wybutosine(37) in tRNA(Phe) + S-adenosyl-L-homocysteine + 2 H(+)</text>
        <dbReference type="Rhea" id="RHEA:37119"/>
        <dbReference type="Rhea" id="RHEA-COMP:11844"/>
        <dbReference type="Rhea" id="RHEA-COMP:11847"/>
        <dbReference type="ChEBI" id="CHEBI:15378"/>
        <dbReference type="ChEBI" id="CHEBI:16526"/>
        <dbReference type="ChEBI" id="CHEBI:57856"/>
        <dbReference type="ChEBI" id="CHEBI:59789"/>
        <dbReference type="ChEBI" id="CHEBI:73544"/>
        <dbReference type="ChEBI" id="CHEBI:74275"/>
        <dbReference type="EC" id="2.3.1.231"/>
    </reaction>
</comment>
<comment type="catalytic activity">
    <reaction evidence="1">
        <text>7-[(3S)-3-amino-3-carboxypropyl]wyosine(37) in tRNA(Phe) + S-adenosyl-L-methionine = 7-[(3S)-(3-amino-3-methoxycarbonyl)propyl]wyosine(37) in tRNA(Phe) + S-adenosyl-L-homocysteine</text>
        <dbReference type="Rhea" id="RHEA:36903"/>
        <dbReference type="Rhea" id="RHEA-COMP:10379"/>
        <dbReference type="Rhea" id="RHEA-COMP:11844"/>
        <dbReference type="ChEBI" id="CHEBI:57856"/>
        <dbReference type="ChEBI" id="CHEBI:59789"/>
        <dbReference type="ChEBI" id="CHEBI:73543"/>
        <dbReference type="ChEBI" id="CHEBI:74275"/>
        <dbReference type="EC" id="2.1.1.290"/>
    </reaction>
</comment>
<reference evidence="18 19" key="1">
    <citation type="journal article" date="2008" name="Nature">
        <title>The genome of the choanoflagellate Monosiga brevicollis and the origin of metazoans.</title>
        <authorList>
            <consortium name="JGI Sequencing"/>
            <person name="King N."/>
            <person name="Westbrook M.J."/>
            <person name="Young S.L."/>
            <person name="Kuo A."/>
            <person name="Abedin M."/>
            <person name="Chapman J."/>
            <person name="Fairclough S."/>
            <person name="Hellsten U."/>
            <person name="Isogai Y."/>
            <person name="Letunic I."/>
            <person name="Marr M."/>
            <person name="Pincus D."/>
            <person name="Putnam N."/>
            <person name="Rokas A."/>
            <person name="Wright K.J."/>
            <person name="Zuzow R."/>
            <person name="Dirks W."/>
            <person name="Good M."/>
            <person name="Goodstein D."/>
            <person name="Lemons D."/>
            <person name="Li W."/>
            <person name="Lyons J.B."/>
            <person name="Morris A."/>
            <person name="Nichols S."/>
            <person name="Richter D.J."/>
            <person name="Salamov A."/>
            <person name="Bork P."/>
            <person name="Lim W.A."/>
            <person name="Manning G."/>
            <person name="Miller W.T."/>
            <person name="McGinnis W."/>
            <person name="Shapiro H."/>
            <person name="Tjian R."/>
            <person name="Grigoriev I.V."/>
            <person name="Rokhsar D."/>
        </authorList>
    </citation>
    <scope>NUCLEOTIDE SEQUENCE [LARGE SCALE GENOMIC DNA]</scope>
    <source>
        <strain evidence="19">MX1 / ATCC 50154</strain>
    </source>
</reference>
<keyword evidence="7" id="KW-0489">Methyltransferase</keyword>
<dbReference type="PROSITE" id="PS51184">
    <property type="entry name" value="JMJC"/>
    <property type="match status" value="1"/>
</dbReference>
<dbReference type="SUPFAM" id="SSF53335">
    <property type="entry name" value="S-adenosyl-L-methionine-dependent methyltransferases"/>
    <property type="match status" value="1"/>
</dbReference>
<dbReference type="Pfam" id="PF04072">
    <property type="entry name" value="LCM"/>
    <property type="match status" value="1"/>
</dbReference>
<evidence type="ECO:0000256" key="4">
    <source>
        <dbReference type="ARBA" id="ARBA00012155"/>
    </source>
</evidence>
<name>A9V7T0_MONBE</name>
<gene>
    <name evidence="18" type="ORF">MONBRDRAFT_10965</name>
</gene>
<dbReference type="GeneID" id="5894093"/>
<evidence type="ECO:0000256" key="1">
    <source>
        <dbReference type="ARBA" id="ARBA00001806"/>
    </source>
</evidence>
<evidence type="ECO:0000256" key="5">
    <source>
        <dbReference type="ARBA" id="ARBA00012779"/>
    </source>
</evidence>
<evidence type="ECO:0000256" key="7">
    <source>
        <dbReference type="ARBA" id="ARBA00022603"/>
    </source>
</evidence>
<evidence type="ECO:0000256" key="9">
    <source>
        <dbReference type="ARBA" id="ARBA00022691"/>
    </source>
</evidence>
<evidence type="ECO:0000313" key="18">
    <source>
        <dbReference type="EMBL" id="EDQ86430.1"/>
    </source>
</evidence>
<dbReference type="Gene3D" id="2.120.10.80">
    <property type="entry name" value="Kelch-type beta propeller"/>
    <property type="match status" value="1"/>
</dbReference>
<dbReference type="SUPFAM" id="SSF117281">
    <property type="entry name" value="Kelch motif"/>
    <property type="match status" value="1"/>
</dbReference>
<comment type="similarity">
    <text evidence="3">Belongs to the methyltransferase superfamily. LCMT family.</text>
</comment>
<accession>A9V7T0</accession>
<dbReference type="EC" id="2.1.1.290" evidence="5"/>
<dbReference type="EMBL" id="CH991566">
    <property type="protein sequence ID" value="EDQ86430.1"/>
    <property type="molecule type" value="Genomic_DNA"/>
</dbReference>
<keyword evidence="19" id="KW-1185">Reference proteome</keyword>
<evidence type="ECO:0000259" key="17">
    <source>
        <dbReference type="PROSITE" id="PS51184"/>
    </source>
</evidence>
<dbReference type="Gene3D" id="6.10.140.1470">
    <property type="match status" value="1"/>
</dbReference>
<feature type="domain" description="JmjC" evidence="17">
    <location>
        <begin position="822"/>
        <end position="972"/>
    </location>
</feature>
<keyword evidence="10" id="KW-0819">tRNA processing</keyword>
<dbReference type="EC" id="2.3.1.231" evidence="4"/>
<dbReference type="InterPro" id="IPR015915">
    <property type="entry name" value="Kelch-typ_b-propeller"/>
</dbReference>
<sequence>MGEGETGGVAAAVGATPVLPQQKRRNHPTAVQGTNDNSILSKCSMAQLGYFDDPFLAEMVQRVTRRSPIINRGYYIRAKAVDHIMSAFLQQHADAAPQILSLGAGFDATFFRLKAAGLLPPGSVYFEVDFPTLIQRKTALIHQSSRLSAHLPEAPITSSDALSDLNTPAAQEALTQLREQHLDRAAKKAAANNAAQASDADSASEPDLATLLGHALLYEDYRAVGVDLCKVKQLRLRLQAAGLLPDRPTLVLSECVLTYVGPKPAFAVVKWSAEYLSNAILVNYEQIEPDDAFGHFMQGHFTRIGSALKGIGTYRTPRHHNERMIQAGFTTAEAATMGQFYRFLLSDEERLRVDALEPFDEHEEWQLKCLHYIICVAAKGNNLVNFPRNTLASCLRSVSISAESYLNDAALPPPATPAVTMVAPLGEICASAENVVAGDLQRFGHASLATANGLLLHGGMGGVQHQRQDNVLCFLPTLAGLRLGPIVSGNGARMHHTWTPGAQGQALLCGGRTSPARPCTDAWLHHNTDQWLALSVDNKQLLARWRHTCVFLADSTQGYLLIGGQTASRERPSPRSCDDPVVWVTLDVPNATAKVETLAVTSAPGASRHSAGLARHSHCCAALADASAVIYGGLDETGHILSDVLRVQRASDSATLVVQKLQFQPALPPRFGHKVSADVATATMLINHSVAAVEDQVYITCGGGNCFSFGTHFNQHMLHVSATDLLAVSRPSVPITTSHTLTEGAFAVRLTERQPFLVRDCAFGVATASWTAEHLSSLVGDREVSVHVGEDCNMDFTTRNFRPMYLRSMGKNFRKDVSNIEQTFPEVAAEFALPSCVPSWIMGEKLFSTALRVSSPGVQLWTHYDVMDNVLCNVRGRKRVVLFPPEQAGNLYLEGSSSRVVDIERPDLEAFPRFATAMAHALELILEPGDMLHIPALWCHNVRALEPCISVNVFWKHLDDAALYASKDLYGNKDVKPAAEALRLAHDAAERLQTLPADHAAFYGAYATALLQPTNP</sequence>
<evidence type="ECO:0000256" key="14">
    <source>
        <dbReference type="ARBA" id="ARBA00030847"/>
    </source>
</evidence>
<evidence type="ECO:0000256" key="6">
    <source>
        <dbReference type="ARBA" id="ARBA00018045"/>
    </source>
</evidence>
<evidence type="ECO:0000256" key="11">
    <source>
        <dbReference type="ARBA" id="ARBA00025588"/>
    </source>
</evidence>
<dbReference type="PANTHER" id="PTHR46529:SF1">
    <property type="entry name" value="TRNA WYBUTOSINE-SYNTHESIZING PROTEIN 4"/>
    <property type="match status" value="1"/>
</dbReference>
<evidence type="ECO:0000256" key="12">
    <source>
        <dbReference type="ARBA" id="ARBA00029750"/>
    </source>
</evidence>
<dbReference type="OMA" id="YRISTFC"/>